<protein>
    <submittedName>
        <fullName evidence="3">Antitoxin MazE</fullName>
    </submittedName>
</protein>
<dbReference type="InterPro" id="IPR039052">
    <property type="entry name" value="Antitox_PemI-like"/>
</dbReference>
<dbReference type="PANTHER" id="PTHR40516">
    <property type="entry name" value="ANTITOXIN CHPS-RELATED"/>
    <property type="match status" value="1"/>
</dbReference>
<dbReference type="EMBL" id="QXDL01000023">
    <property type="protein sequence ID" value="RIH88918.1"/>
    <property type="molecule type" value="Genomic_DNA"/>
</dbReference>
<evidence type="ECO:0000256" key="1">
    <source>
        <dbReference type="PROSITE-ProRule" id="PRU01076"/>
    </source>
</evidence>
<proteinExistence type="predicted"/>
<dbReference type="RefSeq" id="WP_119314067.1">
    <property type="nucleotide sequence ID" value="NZ_QXDL01000023.1"/>
</dbReference>
<dbReference type="Proteomes" id="UP000265715">
    <property type="component" value="Unassembled WGS sequence"/>
</dbReference>
<dbReference type="GO" id="GO:0003677">
    <property type="term" value="F:DNA binding"/>
    <property type="evidence" value="ECO:0007669"/>
    <property type="project" value="UniProtKB-UniRule"/>
</dbReference>
<comment type="caution">
    <text evidence="3">The sequence shown here is derived from an EMBL/GenBank/DDBJ whole genome shotgun (WGS) entry which is preliminary data.</text>
</comment>
<dbReference type="SUPFAM" id="SSF89447">
    <property type="entry name" value="AbrB/MazE/MraZ-like"/>
    <property type="match status" value="1"/>
</dbReference>
<evidence type="ECO:0000313" key="3">
    <source>
        <dbReference type="EMBL" id="RIH88918.1"/>
    </source>
</evidence>
<dbReference type="InterPro" id="IPR007159">
    <property type="entry name" value="SpoVT-AbrB_dom"/>
</dbReference>
<dbReference type="Gene3D" id="2.10.260.10">
    <property type="match status" value="1"/>
</dbReference>
<keyword evidence="4" id="KW-1185">Reference proteome</keyword>
<dbReference type="SMART" id="SM00966">
    <property type="entry name" value="SpoVT_AbrB"/>
    <property type="match status" value="1"/>
</dbReference>
<evidence type="ECO:0000313" key="4">
    <source>
        <dbReference type="Proteomes" id="UP000265715"/>
    </source>
</evidence>
<dbReference type="Pfam" id="PF04014">
    <property type="entry name" value="MazE_antitoxin"/>
    <property type="match status" value="1"/>
</dbReference>
<feature type="domain" description="SpoVT-AbrB" evidence="2">
    <location>
        <begin position="3"/>
        <end position="48"/>
    </location>
</feature>
<dbReference type="PROSITE" id="PS51740">
    <property type="entry name" value="SPOVT_ABRB"/>
    <property type="match status" value="1"/>
</dbReference>
<evidence type="ECO:0000259" key="2">
    <source>
        <dbReference type="PROSITE" id="PS51740"/>
    </source>
</evidence>
<dbReference type="AlphaFoldDB" id="A0A399EY46"/>
<dbReference type="InterPro" id="IPR037914">
    <property type="entry name" value="SpoVT-AbrB_sf"/>
</dbReference>
<sequence>MRTKVQQWGNSLALRIPKSFAAELGLKPEARVDLRLEDGKLWLEPVDKPLYQLEDLVEAITEENLHAEQDFGPAVGREVW</sequence>
<reference evidence="3 4" key="1">
    <citation type="submission" date="2018-08" db="EMBL/GenBank/DDBJ databases">
        <title>Meiothermus terrae DSM 26712 genome sequencing project.</title>
        <authorList>
            <person name="Da Costa M.S."/>
            <person name="Albuquerque L."/>
            <person name="Raposo P."/>
            <person name="Froufe H.J.C."/>
            <person name="Barroso C.S."/>
            <person name="Egas C."/>
        </authorList>
    </citation>
    <scope>NUCLEOTIDE SEQUENCE [LARGE SCALE GENOMIC DNA]</scope>
    <source>
        <strain evidence="3 4">DSM 26712</strain>
    </source>
</reference>
<organism evidence="3 4">
    <name type="scientific">Calidithermus terrae</name>
    <dbReference type="NCBI Taxonomy" id="1408545"/>
    <lineage>
        <taxon>Bacteria</taxon>
        <taxon>Thermotogati</taxon>
        <taxon>Deinococcota</taxon>
        <taxon>Deinococci</taxon>
        <taxon>Thermales</taxon>
        <taxon>Thermaceae</taxon>
        <taxon>Calidithermus</taxon>
    </lineage>
</organism>
<keyword evidence="1" id="KW-0238">DNA-binding</keyword>
<dbReference type="PANTHER" id="PTHR40516:SF1">
    <property type="entry name" value="ANTITOXIN CHPS-RELATED"/>
    <property type="match status" value="1"/>
</dbReference>
<gene>
    <name evidence="3" type="primary">mazE</name>
    <name evidence="3" type="ORF">Mterra_00869</name>
</gene>
<dbReference type="OrthoDB" id="9795766at2"/>
<name>A0A399EY46_9DEIN</name>
<dbReference type="GO" id="GO:0097351">
    <property type="term" value="F:toxin sequestering activity"/>
    <property type="evidence" value="ECO:0007669"/>
    <property type="project" value="InterPro"/>
</dbReference>
<accession>A0A399EY46</accession>